<accession>A0ABW5D7M1</accession>
<protein>
    <submittedName>
        <fullName evidence="3">MobF family relaxase</fullName>
    </submittedName>
</protein>
<name>A0ABW5D7M1_9BACT</name>
<dbReference type="Proteomes" id="UP001597375">
    <property type="component" value="Unassembled WGS sequence"/>
</dbReference>
<evidence type="ECO:0000313" key="4">
    <source>
        <dbReference type="Proteomes" id="UP001597375"/>
    </source>
</evidence>
<evidence type="ECO:0000259" key="2">
    <source>
        <dbReference type="Pfam" id="PF08751"/>
    </source>
</evidence>
<dbReference type="EMBL" id="JBHUIT010000017">
    <property type="protein sequence ID" value="MFD2256847.1"/>
    <property type="molecule type" value="Genomic_DNA"/>
</dbReference>
<gene>
    <name evidence="3" type="primary">mobF</name>
    <name evidence="3" type="ORF">ACFSSA_09180</name>
</gene>
<dbReference type="SUPFAM" id="SSF55464">
    <property type="entry name" value="Origin of replication-binding domain, RBD-like"/>
    <property type="match status" value="1"/>
</dbReference>
<feature type="compositionally biased region" description="Basic and acidic residues" evidence="1">
    <location>
        <begin position="347"/>
        <end position="361"/>
    </location>
</feature>
<dbReference type="NCBIfam" id="NF041492">
    <property type="entry name" value="MobF"/>
    <property type="match status" value="1"/>
</dbReference>
<dbReference type="Pfam" id="PF08751">
    <property type="entry name" value="TrwC"/>
    <property type="match status" value="1"/>
</dbReference>
<organism evidence="3 4">
    <name type="scientific">Luteolibacter algae</name>
    <dbReference type="NCBI Taxonomy" id="454151"/>
    <lineage>
        <taxon>Bacteria</taxon>
        <taxon>Pseudomonadati</taxon>
        <taxon>Verrucomicrobiota</taxon>
        <taxon>Verrucomicrobiia</taxon>
        <taxon>Verrucomicrobiales</taxon>
        <taxon>Verrucomicrobiaceae</taxon>
        <taxon>Luteolibacter</taxon>
    </lineage>
</organism>
<sequence>MITISQIRNGAGYLSRHLSANDYYSEGERVEGYWLGKGAEKLGLRGVVKEEHFESLRTNRHPFTGEKLTPRMHKVAFHDIVVSAPKAFSIAAIVGQDERLVNAFHESSRFVLSELEMHAAVRVRAGEMVRTEAIKTTGNVACAAFHHDSSRMLGPQLHTHLVIANVSFDEDQQRWMALQPRVMLEASKQSIRAMFHDDLARRAESLGYKVSRANGGFRIEGVSQELEERFSQRSAQRRQFEQRYRELFQREASKERIEAFIKEGKSAAKARFVREFEAEFQRNPSRVETEAFVKDWRSASLKRTSTAAVRQGQLNQLSEVERRELELTVARARKACAVNRLSQVEEVERPHIDAGETERAKLVKSSAETPRRRHESAGPAQSEARATTKGKGKKQQWKNDQERQRLLRQMKRGLNVAQALRGHPASIIARSLRTATRR</sequence>
<keyword evidence="4" id="KW-1185">Reference proteome</keyword>
<comment type="caution">
    <text evidence="3">The sequence shown here is derived from an EMBL/GenBank/DDBJ whole genome shotgun (WGS) entry which is preliminary data.</text>
</comment>
<reference evidence="4" key="1">
    <citation type="journal article" date="2019" name="Int. J. Syst. Evol. Microbiol.">
        <title>The Global Catalogue of Microorganisms (GCM) 10K type strain sequencing project: providing services to taxonomists for standard genome sequencing and annotation.</title>
        <authorList>
            <consortium name="The Broad Institute Genomics Platform"/>
            <consortium name="The Broad Institute Genome Sequencing Center for Infectious Disease"/>
            <person name="Wu L."/>
            <person name="Ma J."/>
        </authorList>
    </citation>
    <scope>NUCLEOTIDE SEQUENCE [LARGE SCALE GENOMIC DNA]</scope>
    <source>
        <strain evidence="4">CGMCC 4.7106</strain>
    </source>
</reference>
<dbReference type="RefSeq" id="WP_386820136.1">
    <property type="nucleotide sequence ID" value="NZ_JBHUIT010000017.1"/>
</dbReference>
<feature type="region of interest" description="Disordered" evidence="1">
    <location>
        <begin position="347"/>
        <end position="410"/>
    </location>
</feature>
<evidence type="ECO:0000313" key="3">
    <source>
        <dbReference type="EMBL" id="MFD2256847.1"/>
    </source>
</evidence>
<proteinExistence type="predicted"/>
<evidence type="ECO:0000256" key="1">
    <source>
        <dbReference type="SAM" id="MobiDB-lite"/>
    </source>
</evidence>
<feature type="domain" description="TrwC relaxase" evidence="2">
    <location>
        <begin position="9"/>
        <end position="260"/>
    </location>
</feature>
<dbReference type="InterPro" id="IPR014862">
    <property type="entry name" value="TrwC"/>
</dbReference>